<dbReference type="EMBL" id="JARGDH010000005">
    <property type="protein sequence ID" value="KAL0268013.1"/>
    <property type="molecule type" value="Genomic_DNA"/>
</dbReference>
<dbReference type="FunFam" id="1.10.510.10:FF:000102">
    <property type="entry name" value="cyclin-dependent kinase 12 isoform X1"/>
    <property type="match status" value="1"/>
</dbReference>
<comment type="subcellular location">
    <subcellularLocation>
        <location evidence="1">Nucleus</location>
    </subcellularLocation>
</comment>
<accession>A0AAW2HDR0</accession>
<evidence type="ECO:0000256" key="10">
    <source>
        <dbReference type="ARBA" id="ARBA00023242"/>
    </source>
</evidence>
<feature type="compositionally biased region" description="Basic and acidic residues" evidence="17">
    <location>
        <begin position="729"/>
        <end position="745"/>
    </location>
</feature>
<name>A0AAW2HDR0_9NEOP</name>
<feature type="compositionally biased region" description="Basic and acidic residues" evidence="17">
    <location>
        <begin position="546"/>
        <end position="557"/>
    </location>
</feature>
<dbReference type="Pfam" id="PF00069">
    <property type="entry name" value="Pkinase"/>
    <property type="match status" value="1"/>
</dbReference>
<evidence type="ECO:0000256" key="7">
    <source>
        <dbReference type="ARBA" id="ARBA00022741"/>
    </source>
</evidence>
<reference evidence="19" key="1">
    <citation type="journal article" date="2024" name="Gigascience">
        <title>Chromosome-level genome of the poultry shaft louse Menopon gallinae provides insight into the host-switching and adaptive evolution of parasitic lice.</title>
        <authorList>
            <person name="Xu Y."/>
            <person name="Ma L."/>
            <person name="Liu S."/>
            <person name="Liang Y."/>
            <person name="Liu Q."/>
            <person name="He Z."/>
            <person name="Tian L."/>
            <person name="Duan Y."/>
            <person name="Cai W."/>
            <person name="Li H."/>
            <person name="Song F."/>
        </authorList>
    </citation>
    <scope>NUCLEOTIDE SEQUENCE</scope>
    <source>
        <strain evidence="19">Cailab_2023a</strain>
    </source>
</reference>
<proteinExistence type="inferred from homology"/>
<keyword evidence="7 16" id="KW-0547">Nucleotide-binding</keyword>
<evidence type="ECO:0000256" key="15">
    <source>
        <dbReference type="ARBA" id="ARBA00049280"/>
    </source>
</evidence>
<feature type="compositionally biased region" description="Basic and acidic residues" evidence="17">
    <location>
        <begin position="1807"/>
        <end position="1816"/>
    </location>
</feature>
<dbReference type="PANTHER" id="PTHR24056:SF546">
    <property type="entry name" value="CYCLIN-DEPENDENT KINASE 12"/>
    <property type="match status" value="1"/>
</dbReference>
<feature type="domain" description="Protein kinase" evidence="18">
    <location>
        <begin position="873"/>
        <end position="1167"/>
    </location>
</feature>
<feature type="region of interest" description="Disordered" evidence="17">
    <location>
        <begin position="1208"/>
        <end position="1231"/>
    </location>
</feature>
<evidence type="ECO:0000256" key="1">
    <source>
        <dbReference type="ARBA" id="ARBA00004123"/>
    </source>
</evidence>
<feature type="compositionally biased region" description="Basic and acidic residues" evidence="17">
    <location>
        <begin position="1784"/>
        <end position="1799"/>
    </location>
</feature>
<dbReference type="CDD" id="cd07864">
    <property type="entry name" value="STKc_CDK12"/>
    <property type="match status" value="1"/>
</dbReference>
<feature type="region of interest" description="Disordered" evidence="17">
    <location>
        <begin position="1"/>
        <end position="95"/>
    </location>
</feature>
<dbReference type="GO" id="GO:0008353">
    <property type="term" value="F:RNA polymerase II CTD heptapeptide repeat kinase activity"/>
    <property type="evidence" value="ECO:0007669"/>
    <property type="project" value="UniProtKB-EC"/>
</dbReference>
<evidence type="ECO:0000256" key="11">
    <source>
        <dbReference type="ARBA" id="ARBA00040213"/>
    </source>
</evidence>
<evidence type="ECO:0000256" key="12">
    <source>
        <dbReference type="ARBA" id="ARBA00041920"/>
    </source>
</evidence>
<dbReference type="InterPro" id="IPR050108">
    <property type="entry name" value="CDK"/>
</dbReference>
<feature type="compositionally biased region" description="Low complexity" evidence="17">
    <location>
        <begin position="275"/>
        <end position="286"/>
    </location>
</feature>
<dbReference type="InterPro" id="IPR008271">
    <property type="entry name" value="Ser/Thr_kinase_AS"/>
</dbReference>
<evidence type="ECO:0000256" key="6">
    <source>
        <dbReference type="ARBA" id="ARBA00022679"/>
    </source>
</evidence>
<evidence type="ECO:0000313" key="19">
    <source>
        <dbReference type="EMBL" id="KAL0268013.1"/>
    </source>
</evidence>
<feature type="binding site" evidence="16">
    <location>
        <position position="902"/>
    </location>
    <ligand>
        <name>ATP</name>
        <dbReference type="ChEBI" id="CHEBI:30616"/>
    </ligand>
</feature>
<protein>
    <recommendedName>
        <fullName evidence="11">Cyclin-dependent kinase 12</fullName>
        <ecNumber evidence="4">2.7.11.22</ecNumber>
        <ecNumber evidence="3">2.7.11.23</ecNumber>
    </recommendedName>
    <alternativeName>
        <fullName evidence="12">Cell division protein kinase 12</fullName>
    </alternativeName>
</protein>
<evidence type="ECO:0000256" key="9">
    <source>
        <dbReference type="ARBA" id="ARBA00022840"/>
    </source>
</evidence>
<evidence type="ECO:0000256" key="3">
    <source>
        <dbReference type="ARBA" id="ARBA00012409"/>
    </source>
</evidence>
<gene>
    <name evidence="19" type="ORF">PYX00_010110</name>
</gene>
<dbReference type="SMART" id="SM00220">
    <property type="entry name" value="S_TKc"/>
    <property type="match status" value="1"/>
</dbReference>
<dbReference type="Gene3D" id="3.30.200.20">
    <property type="entry name" value="Phosphorylase Kinase, domain 1"/>
    <property type="match status" value="1"/>
</dbReference>
<comment type="caution">
    <text evidence="19">The sequence shown here is derived from an EMBL/GenBank/DDBJ whole genome shotgun (WGS) entry which is preliminary data.</text>
</comment>
<dbReference type="PROSITE" id="PS00108">
    <property type="entry name" value="PROTEIN_KINASE_ST"/>
    <property type="match status" value="1"/>
</dbReference>
<organism evidence="19">
    <name type="scientific">Menopon gallinae</name>
    <name type="common">poultry shaft louse</name>
    <dbReference type="NCBI Taxonomy" id="328185"/>
    <lineage>
        <taxon>Eukaryota</taxon>
        <taxon>Metazoa</taxon>
        <taxon>Ecdysozoa</taxon>
        <taxon>Arthropoda</taxon>
        <taxon>Hexapoda</taxon>
        <taxon>Insecta</taxon>
        <taxon>Pterygota</taxon>
        <taxon>Neoptera</taxon>
        <taxon>Paraneoptera</taxon>
        <taxon>Psocodea</taxon>
        <taxon>Troctomorpha</taxon>
        <taxon>Phthiraptera</taxon>
        <taxon>Amblycera</taxon>
        <taxon>Menoponidae</taxon>
        <taxon>Menopon</taxon>
    </lineage>
</organism>
<feature type="compositionally biased region" description="Basic and acidic residues" evidence="17">
    <location>
        <begin position="389"/>
        <end position="429"/>
    </location>
</feature>
<keyword evidence="9 16" id="KW-0067">ATP-binding</keyword>
<evidence type="ECO:0000256" key="13">
    <source>
        <dbReference type="ARBA" id="ARBA00047811"/>
    </source>
</evidence>
<feature type="region of interest" description="Disordered" evidence="17">
    <location>
        <begin position="1784"/>
        <end position="1836"/>
    </location>
</feature>
<feature type="compositionally biased region" description="Polar residues" evidence="17">
    <location>
        <begin position="1822"/>
        <end position="1836"/>
    </location>
</feature>
<feature type="compositionally biased region" description="Basic and acidic residues" evidence="17">
    <location>
        <begin position="1649"/>
        <end position="1664"/>
    </location>
</feature>
<feature type="compositionally biased region" description="Basic residues" evidence="17">
    <location>
        <begin position="1"/>
        <end position="13"/>
    </location>
</feature>
<evidence type="ECO:0000256" key="8">
    <source>
        <dbReference type="ARBA" id="ARBA00022777"/>
    </source>
</evidence>
<keyword evidence="5" id="KW-0723">Serine/threonine-protein kinase</keyword>
<evidence type="ECO:0000256" key="2">
    <source>
        <dbReference type="ARBA" id="ARBA00006485"/>
    </source>
</evidence>
<sequence>MPTGHVKKNGKLTRNRESEDRYCGISYTSGNEHEAADRSSADPNSHKKVNRIVTVTSRRKSRHSRDNVIAGGGKPLVEYSDVSSETLSSGPELGEITEDEQLFLSGLGDVSNDDLFQIQGKDALHRAHHKNRHHKSRHRRRDESPTAIDRTPSPNSHKHKKNKRRDASPSSQDFGLDDDYITVHSEKSHSKSRKRKHRKEKKSRHSSPPSIKRKKKKRHRSRSSSPIDVSRTPPLAERPASPANDWGDNSPQKHTSPISPSTSPTPGKSPPAAYRRVSPSPVNSDPSVDRYESPKRTVAPEVSSLRRGSPLIQGSPHTPLLPAKAYEPARDRLGGPGSPGSAGNSPADEGQSISNCITVSDSSPGDIMDKRHSSPRRSVSPPRKKRKTSDRERDRSKERRRDRSRDRMRERDRHRSRDIERIRDREERRYKRTKERRSHKVTRRRSRSRSWRRSPSPRDKFNRQSPVSSRDKYRRGSPLTSPSPRDKYGRGKLSKRLRSRSRSPARIGSRSPLGVRSSKLNRSRSPVSRDIASFTKMSETSLFAELVKDRNRKEVEAKLAAAAKEQKMPNTSDIPMPAGSKDEPTPAAPSQEQTEVKSDEKPAAVQQSGGDVSSYPKLESPKFFGDVEKEILNKDHKEGEPKKDLSISERKSVEMDIEETGVGFIHEGDQTDHAKIESMSEIGPIKTSTSPMGDSEAKHDFIKKNPLSNLENFKKGTLGETLKKAAELTKHPKLNEKKIRKDNIKTKRGSLINKMPLPPGMKSTDFDNINSPPSRSPSPLPVLDKKKPKTQKSIKDLPLPPGTEDLSPDDNITTSPISLDPMRAGAVPPGRQVPRPKLKRPKILNKRRSSRNSHLPMAASAGKDWGERCVDVFEVIAQIGEGTYGQVYKAKDIRSNELVALKKVRLENEKEGFPITAVREIKILRQLNHKNIVNLREIVTDKQDALDFRNDKGSFYLVFEYMDHDLMGLLESGMVEFNDAHNASIMKQLLDGLNYCHSKNFLHRDIKCSNILMNNRGEVKLADFGLARLYSAEDRQRPYTNKVITLWYRPPELLLGEERYGPAIDVWSCGCILGELFAKKPLFQANVELMQLDIISRLCGSPTPAVWPSVIKLPLWHTIKPKKIYRRRLREEFMFMPSTALDLLDKMLELDPEKRITAEEALKSPWLKNVQPEKAMSMLLPTWQDCHELWSKKRRRQIREQEAIMQSLQNMPPGKPQPAGKERDYAEGGSSKGIKLEVGSRAYHANDNSENSRSPQVENTMHKQLQTIAHAIINKNPVRVEQLTNLSVTKEVDSFAYQSIETLKLELNNASKGKPLDPKAHVFNPQGRHAVQESGFDAHAVYAGDNAVSNIKRQPGSVLATDSVRAGLAALLRKNGFSAAASLIYPLGNAGSAEMPKPNLPGPSEGTCANPEVPFPGSFMYPGALQFFYDSGLPHYFDPQTSERISLFEKSQPEVKPGTEVVPGEDSRLCRDEKPRNVVPLFTSENVAIPGICDDENDNAVASSGKVFDVSLSARLEVTQTPAEDVLIVEPEDGKVTSPEKDESKKKGSVCEAAKKSATPKTKDSSHKTERVASDKKSSRASTDAHSLDSDQCKSKHRVARATEDERKKMMEKLKSGKCRESCRKTSKSPARAGDPEEKKKPSSSGHVTKPEEVQKKKAVAAKDETGLDLEEGIMLPLSEITEDVLTNECGEPYLMQDDFIKDALRDSDDEFVKFPEKKKFLRKKTVKLTPGKRIRLPDYLNPKVLADKLFVIPGLSRYSPGIVELCLRKTARRKERYYRRLARREEEAKPEDPPKLSEEAQGSSLDAKEDSDVTTKELTPAETSAEVSKDSSSAIPTFESASKQFISRQMDEFEKKFLLPLIQKSSIPTDKK</sequence>
<dbReference type="Gene3D" id="1.10.510.10">
    <property type="entry name" value="Transferase(Phosphotransferase) domain 1"/>
    <property type="match status" value="1"/>
</dbReference>
<dbReference type="PROSITE" id="PS50011">
    <property type="entry name" value="PROTEIN_KINASE_DOM"/>
    <property type="match status" value="1"/>
</dbReference>
<dbReference type="GO" id="GO:0032968">
    <property type="term" value="P:positive regulation of transcription elongation by RNA polymerase II"/>
    <property type="evidence" value="ECO:0007669"/>
    <property type="project" value="TreeGrafter"/>
</dbReference>
<dbReference type="SUPFAM" id="SSF56112">
    <property type="entry name" value="Protein kinase-like (PK-like)"/>
    <property type="match status" value="1"/>
</dbReference>
<feature type="region of interest" description="Disordered" evidence="17">
    <location>
        <begin position="121"/>
        <end position="654"/>
    </location>
</feature>
<comment type="similarity">
    <text evidence="2">Belongs to the protein kinase superfamily. CMGC Ser/Thr protein kinase family. CDC2/CDKX subfamily.</text>
</comment>
<feature type="region of interest" description="Disordered" evidence="17">
    <location>
        <begin position="729"/>
        <end position="837"/>
    </location>
</feature>
<dbReference type="GO" id="GO:0008024">
    <property type="term" value="C:cyclin/CDK positive transcription elongation factor complex"/>
    <property type="evidence" value="ECO:0007669"/>
    <property type="project" value="TreeGrafter"/>
</dbReference>
<dbReference type="GO" id="GO:0005524">
    <property type="term" value="F:ATP binding"/>
    <property type="evidence" value="ECO:0007669"/>
    <property type="project" value="UniProtKB-UniRule"/>
</dbReference>
<feature type="compositionally biased region" description="Basic residues" evidence="17">
    <location>
        <begin position="430"/>
        <end position="452"/>
    </location>
</feature>
<keyword evidence="6" id="KW-0808">Transferase</keyword>
<feature type="compositionally biased region" description="Basic and acidic residues" evidence="17">
    <location>
        <begin position="1532"/>
        <end position="1546"/>
    </location>
</feature>
<feature type="compositionally biased region" description="Basic and acidic residues" evidence="17">
    <location>
        <begin position="625"/>
        <end position="654"/>
    </location>
</feature>
<dbReference type="FunFam" id="3.30.200.20:FF:000074">
    <property type="entry name" value="cyclin-dependent kinase 12 isoform X2"/>
    <property type="match status" value="1"/>
</dbReference>
<feature type="compositionally biased region" description="Basic and acidic residues" evidence="17">
    <location>
        <begin position="1601"/>
        <end position="1624"/>
    </location>
</feature>
<feature type="region of interest" description="Disordered" evidence="17">
    <location>
        <begin position="1525"/>
        <end position="1664"/>
    </location>
</feature>
<comment type="catalytic activity">
    <reaction evidence="13">
        <text>L-threonyl-[protein] + ATP = O-phospho-L-threonyl-[protein] + ADP + H(+)</text>
        <dbReference type="Rhea" id="RHEA:46608"/>
        <dbReference type="Rhea" id="RHEA-COMP:11060"/>
        <dbReference type="Rhea" id="RHEA-COMP:11605"/>
        <dbReference type="ChEBI" id="CHEBI:15378"/>
        <dbReference type="ChEBI" id="CHEBI:30013"/>
        <dbReference type="ChEBI" id="CHEBI:30616"/>
        <dbReference type="ChEBI" id="CHEBI:61977"/>
        <dbReference type="ChEBI" id="CHEBI:456216"/>
        <dbReference type="EC" id="2.7.11.22"/>
    </reaction>
</comment>
<dbReference type="GO" id="GO:0004693">
    <property type="term" value="F:cyclin-dependent protein serine/threonine kinase activity"/>
    <property type="evidence" value="ECO:0007669"/>
    <property type="project" value="UniProtKB-EC"/>
</dbReference>
<dbReference type="InterPro" id="IPR017441">
    <property type="entry name" value="Protein_kinase_ATP_BS"/>
</dbReference>
<dbReference type="EC" id="2.7.11.23" evidence="3"/>
<feature type="compositionally biased region" description="Basic and acidic residues" evidence="17">
    <location>
        <begin position="31"/>
        <end position="40"/>
    </location>
</feature>
<dbReference type="PROSITE" id="PS00107">
    <property type="entry name" value="PROTEIN_KINASE_ATP"/>
    <property type="match status" value="1"/>
</dbReference>
<evidence type="ECO:0000256" key="17">
    <source>
        <dbReference type="SAM" id="MobiDB-lite"/>
    </source>
</evidence>
<keyword evidence="10" id="KW-0539">Nucleus</keyword>
<feature type="compositionally biased region" description="Basic and acidic residues" evidence="17">
    <location>
        <begin position="1561"/>
        <end position="1578"/>
    </location>
</feature>
<dbReference type="EC" id="2.7.11.22" evidence="4"/>
<comment type="catalytic activity">
    <reaction evidence="15">
        <text>[DNA-directed RNA polymerase] + ATP = phospho-[DNA-directed RNA polymerase] + ADP + H(+)</text>
        <dbReference type="Rhea" id="RHEA:10216"/>
        <dbReference type="Rhea" id="RHEA-COMP:11321"/>
        <dbReference type="Rhea" id="RHEA-COMP:11322"/>
        <dbReference type="ChEBI" id="CHEBI:15378"/>
        <dbReference type="ChEBI" id="CHEBI:30616"/>
        <dbReference type="ChEBI" id="CHEBI:43176"/>
        <dbReference type="ChEBI" id="CHEBI:68546"/>
        <dbReference type="ChEBI" id="CHEBI:456216"/>
        <dbReference type="EC" id="2.7.11.23"/>
    </reaction>
</comment>
<feature type="compositionally biased region" description="Polar residues" evidence="17">
    <location>
        <begin position="351"/>
        <end position="363"/>
    </location>
</feature>
<comment type="catalytic activity">
    <reaction evidence="14">
        <text>L-seryl-[protein] + ATP = O-phospho-L-seryl-[protein] + ADP + H(+)</text>
        <dbReference type="Rhea" id="RHEA:17989"/>
        <dbReference type="Rhea" id="RHEA-COMP:9863"/>
        <dbReference type="Rhea" id="RHEA-COMP:11604"/>
        <dbReference type="ChEBI" id="CHEBI:15378"/>
        <dbReference type="ChEBI" id="CHEBI:29999"/>
        <dbReference type="ChEBI" id="CHEBI:30616"/>
        <dbReference type="ChEBI" id="CHEBI:83421"/>
        <dbReference type="ChEBI" id="CHEBI:456216"/>
        <dbReference type="EC" id="2.7.11.22"/>
    </reaction>
</comment>
<feature type="compositionally biased region" description="Basic residues" evidence="17">
    <location>
        <begin position="490"/>
        <end position="503"/>
    </location>
</feature>
<evidence type="ECO:0000259" key="18">
    <source>
        <dbReference type="PROSITE" id="PS50011"/>
    </source>
</evidence>
<feature type="compositionally biased region" description="Low complexity" evidence="17">
    <location>
        <begin position="255"/>
        <end position="266"/>
    </location>
</feature>
<keyword evidence="8" id="KW-0418">Kinase</keyword>
<evidence type="ECO:0000256" key="14">
    <source>
        <dbReference type="ARBA" id="ARBA00048367"/>
    </source>
</evidence>
<feature type="compositionally biased region" description="Basic residues" evidence="17">
    <location>
        <begin position="190"/>
        <end position="222"/>
    </location>
</feature>
<evidence type="ECO:0000256" key="16">
    <source>
        <dbReference type="PROSITE-ProRule" id="PRU10141"/>
    </source>
</evidence>
<dbReference type="InterPro" id="IPR000719">
    <property type="entry name" value="Prot_kinase_dom"/>
</dbReference>
<feature type="compositionally biased region" description="Basic residues" evidence="17">
    <location>
        <begin position="126"/>
        <end position="140"/>
    </location>
</feature>
<evidence type="ECO:0000256" key="4">
    <source>
        <dbReference type="ARBA" id="ARBA00012425"/>
    </source>
</evidence>
<evidence type="ECO:0000256" key="5">
    <source>
        <dbReference type="ARBA" id="ARBA00022527"/>
    </source>
</evidence>
<dbReference type="InterPro" id="IPR011009">
    <property type="entry name" value="Kinase-like_dom_sf"/>
</dbReference>
<dbReference type="GO" id="GO:0030332">
    <property type="term" value="F:cyclin binding"/>
    <property type="evidence" value="ECO:0007669"/>
    <property type="project" value="TreeGrafter"/>
</dbReference>
<dbReference type="PANTHER" id="PTHR24056">
    <property type="entry name" value="CELL DIVISION PROTEIN KINASE"/>
    <property type="match status" value="1"/>
</dbReference>